<reference evidence="1 2" key="1">
    <citation type="submission" date="2014-08" db="EMBL/GenBank/DDBJ databases">
        <title>Methylacidiphilum kamchatkense strain Kam1 draft genome sequence.</title>
        <authorList>
            <person name="Birkeland N.-K."/>
            <person name="Erikstad H.A."/>
        </authorList>
    </citation>
    <scope>NUCLEOTIDE SEQUENCE [LARGE SCALE GENOMIC DNA]</scope>
    <source>
        <strain evidence="1 2">Kam1</strain>
    </source>
</reference>
<evidence type="ECO:0000313" key="1">
    <source>
        <dbReference type="EMBL" id="KIE58803.1"/>
    </source>
</evidence>
<protein>
    <submittedName>
        <fullName evidence="1">Uncharacterized protein</fullName>
    </submittedName>
</protein>
<accession>A0ABR4ZXG1</accession>
<proteinExistence type="predicted"/>
<dbReference type="Proteomes" id="UP000031594">
    <property type="component" value="Unassembled WGS sequence"/>
</dbReference>
<keyword evidence="2" id="KW-1185">Reference proteome</keyword>
<gene>
    <name evidence="1" type="ORF">A946_05165</name>
</gene>
<name>A0ABR4ZXG1_9BACT</name>
<organism evidence="1 2">
    <name type="scientific">Methylacidiphilum kamchatkense Kam1</name>
    <dbReference type="NCBI Taxonomy" id="1202785"/>
    <lineage>
        <taxon>Bacteria</taxon>
        <taxon>Pseudomonadati</taxon>
        <taxon>Verrucomicrobiota</taxon>
        <taxon>Methylacidiphilae</taxon>
        <taxon>Methylacidiphilales</taxon>
        <taxon>Methylacidiphilaceae</taxon>
        <taxon>Methylacidiphilum (ex Ratnadevi et al. 2023)</taxon>
    </lineage>
</organism>
<sequence>MKRKKEKFKIAKRFQCNKEFHLKKIGFKERKKEKIQRIERSCVPVNPKKMFFLPEKQDPLDQIIKLSIEKITPPISLKKNILKAISDVEDNGSQK</sequence>
<comment type="caution">
    <text evidence="1">The sequence shown here is derived from an EMBL/GenBank/DDBJ whole genome shotgun (WGS) entry which is preliminary data.</text>
</comment>
<dbReference type="EMBL" id="JQNX01000003">
    <property type="protein sequence ID" value="KIE58803.1"/>
    <property type="molecule type" value="Genomic_DNA"/>
</dbReference>
<evidence type="ECO:0000313" key="2">
    <source>
        <dbReference type="Proteomes" id="UP000031594"/>
    </source>
</evidence>